<feature type="transmembrane region" description="Helical" evidence="9">
    <location>
        <begin position="77"/>
        <end position="94"/>
    </location>
</feature>
<dbReference type="PRINTS" id="PR00342">
    <property type="entry name" value="RHESUSRHD"/>
</dbReference>
<feature type="domain" description="Ammonium transporter AmtB-like" evidence="10">
    <location>
        <begin position="40"/>
        <end position="444"/>
    </location>
</feature>
<evidence type="ECO:0000256" key="5">
    <source>
        <dbReference type="ARBA" id="ARBA00022692"/>
    </source>
</evidence>
<comment type="subcellular location">
    <subcellularLocation>
        <location evidence="9">Cell membrane</location>
        <topology evidence="9">Multi-pass membrane protein</topology>
    </subcellularLocation>
    <subcellularLocation>
        <location evidence="1">Membrane</location>
        <topology evidence="1">Multi-pass membrane protein</topology>
    </subcellularLocation>
</comment>
<feature type="transmembrane region" description="Helical" evidence="9">
    <location>
        <begin position="260"/>
        <end position="281"/>
    </location>
</feature>
<accession>A0AAW1RTY4</accession>
<dbReference type="AlphaFoldDB" id="A0AAW1RTY4"/>
<dbReference type="PANTHER" id="PTHR11730:SF6">
    <property type="entry name" value="AMMONIUM TRANSPORTER"/>
    <property type="match status" value="1"/>
</dbReference>
<evidence type="ECO:0000313" key="11">
    <source>
        <dbReference type="EMBL" id="KAK9837144.1"/>
    </source>
</evidence>
<keyword evidence="8 9" id="KW-0924">Ammonia transport</keyword>
<organism evidence="11 12">
    <name type="scientific">Elliptochloris bilobata</name>
    <dbReference type="NCBI Taxonomy" id="381761"/>
    <lineage>
        <taxon>Eukaryota</taxon>
        <taxon>Viridiplantae</taxon>
        <taxon>Chlorophyta</taxon>
        <taxon>core chlorophytes</taxon>
        <taxon>Trebouxiophyceae</taxon>
        <taxon>Trebouxiophyceae incertae sedis</taxon>
        <taxon>Elliptochloris clade</taxon>
        <taxon>Elliptochloris</taxon>
    </lineage>
</organism>
<dbReference type="PROSITE" id="PS01219">
    <property type="entry name" value="AMMONIUM_TRANSP"/>
    <property type="match status" value="1"/>
</dbReference>
<dbReference type="Gene3D" id="1.10.3430.10">
    <property type="entry name" value="Ammonium transporter AmtB like domains"/>
    <property type="match status" value="1"/>
</dbReference>
<feature type="transmembrane region" description="Helical" evidence="9">
    <location>
        <begin position="396"/>
        <end position="417"/>
    </location>
</feature>
<dbReference type="NCBIfam" id="TIGR00836">
    <property type="entry name" value="amt"/>
    <property type="match status" value="1"/>
</dbReference>
<evidence type="ECO:0000313" key="12">
    <source>
        <dbReference type="Proteomes" id="UP001445335"/>
    </source>
</evidence>
<gene>
    <name evidence="11" type="ORF">WJX81_005991</name>
</gene>
<dbReference type="InterPro" id="IPR024041">
    <property type="entry name" value="NH4_transpt_AmtB-like_dom"/>
</dbReference>
<keyword evidence="6 9" id="KW-1133">Transmembrane helix</keyword>
<reference evidence="11 12" key="1">
    <citation type="journal article" date="2024" name="Nat. Commun.">
        <title>Phylogenomics reveals the evolutionary origins of lichenization in chlorophyte algae.</title>
        <authorList>
            <person name="Puginier C."/>
            <person name="Libourel C."/>
            <person name="Otte J."/>
            <person name="Skaloud P."/>
            <person name="Haon M."/>
            <person name="Grisel S."/>
            <person name="Petersen M."/>
            <person name="Berrin J.G."/>
            <person name="Delaux P.M."/>
            <person name="Dal Grande F."/>
            <person name="Keller J."/>
        </authorList>
    </citation>
    <scope>NUCLEOTIDE SEQUENCE [LARGE SCALE GENOMIC DNA]</scope>
    <source>
        <strain evidence="11 12">SAG 245.80</strain>
    </source>
</reference>
<proteinExistence type="inferred from homology"/>
<keyword evidence="12" id="KW-1185">Reference proteome</keyword>
<evidence type="ECO:0000256" key="4">
    <source>
        <dbReference type="ARBA" id="ARBA00022448"/>
    </source>
</evidence>
<feature type="transmembrane region" description="Helical" evidence="9">
    <location>
        <begin position="146"/>
        <end position="167"/>
    </location>
</feature>
<keyword evidence="4 9" id="KW-0813">Transport</keyword>
<dbReference type="InterPro" id="IPR029020">
    <property type="entry name" value="Ammonium/urea_transptr"/>
</dbReference>
<comment type="similarity">
    <text evidence="3">Belongs to the ammonium transporter (TC 2.A.49) family. Rh subfamily.</text>
</comment>
<feature type="transmembrane region" description="Helical" evidence="9">
    <location>
        <begin position="226"/>
        <end position="248"/>
    </location>
</feature>
<evidence type="ECO:0000256" key="3">
    <source>
        <dbReference type="ARBA" id="ARBA00011036"/>
    </source>
</evidence>
<keyword evidence="5 9" id="KW-0812">Transmembrane</keyword>
<dbReference type="SUPFAM" id="SSF111352">
    <property type="entry name" value="Ammonium transporter"/>
    <property type="match status" value="1"/>
</dbReference>
<dbReference type="GO" id="GO:0097272">
    <property type="term" value="P:ammonium homeostasis"/>
    <property type="evidence" value="ECO:0007669"/>
    <property type="project" value="TreeGrafter"/>
</dbReference>
<protein>
    <recommendedName>
        <fullName evidence="9">Ammonium transporter</fullName>
    </recommendedName>
</protein>
<evidence type="ECO:0000259" key="10">
    <source>
        <dbReference type="Pfam" id="PF00909"/>
    </source>
</evidence>
<evidence type="ECO:0000256" key="8">
    <source>
        <dbReference type="ARBA" id="ARBA00023177"/>
    </source>
</evidence>
<dbReference type="GO" id="GO:0005886">
    <property type="term" value="C:plasma membrane"/>
    <property type="evidence" value="ECO:0007669"/>
    <property type="project" value="UniProtKB-SubCell"/>
</dbReference>
<dbReference type="Pfam" id="PF00909">
    <property type="entry name" value="Ammonium_transp"/>
    <property type="match status" value="1"/>
</dbReference>
<dbReference type="Proteomes" id="UP001445335">
    <property type="component" value="Unassembled WGS sequence"/>
</dbReference>
<evidence type="ECO:0000256" key="7">
    <source>
        <dbReference type="ARBA" id="ARBA00023136"/>
    </source>
</evidence>
<comment type="similarity">
    <text evidence="2 9">Belongs to the ammonia transporter channel (TC 1.A.11.2) family.</text>
</comment>
<evidence type="ECO:0000256" key="1">
    <source>
        <dbReference type="ARBA" id="ARBA00004141"/>
    </source>
</evidence>
<feature type="transmembrane region" description="Helical" evidence="9">
    <location>
        <begin position="345"/>
        <end position="362"/>
    </location>
</feature>
<comment type="caution">
    <text evidence="11">The sequence shown here is derived from an EMBL/GenBank/DDBJ whole genome shotgun (WGS) entry which is preliminary data.</text>
</comment>
<dbReference type="InterPro" id="IPR002229">
    <property type="entry name" value="RhesusRHD"/>
</dbReference>
<evidence type="ECO:0000256" key="9">
    <source>
        <dbReference type="RuleBase" id="RU362002"/>
    </source>
</evidence>
<feature type="transmembrane region" description="Helical" evidence="9">
    <location>
        <begin position="39"/>
        <end position="56"/>
    </location>
</feature>
<evidence type="ECO:0000256" key="2">
    <source>
        <dbReference type="ARBA" id="ARBA00005887"/>
    </source>
</evidence>
<dbReference type="GO" id="GO:0008519">
    <property type="term" value="F:ammonium channel activity"/>
    <property type="evidence" value="ECO:0007669"/>
    <property type="project" value="InterPro"/>
</dbReference>
<name>A0AAW1RTY4_9CHLO</name>
<feature type="transmembrane region" description="Helical" evidence="9">
    <location>
        <begin position="117"/>
        <end position="139"/>
    </location>
</feature>
<sequence length="453" mass="48415">MGTLPTGSAFDAAVGSQPMQGPDPPASHYAFSPDDAGQLLTYSTFIFLQQVGFAVLESGSVRAKNVRNILLHNIIDKLICGVCYWALGFAFAYGDTKWGIIGTSNFFLGANFSRDTALLWFTSFMFLLTATTVVSGSLAERAQFEAYVAYAPLMAVVVYPLVVHWAVNGWLTTFAPKCIYLDFAGGSTVHLLGGVAGLVGAWMTGPRLGRFNGPEVKPIVGHNVESIALGTFLLWMGWYGFNIAPAYLRGTERSSIAARAAVNTTLCGCASALTALAATWWRSGLYDLRVCCNAILAGMVAITAICPHVDPWGAFLLGVIAGLVYLGCSKLLLHLRIDDPLEACAVHGGCSLVGILGVGFLARPDYIQEYRGTDKRICGGIFYAGHDGWQQLGVQALGAVVIIVYTGACSLALFGALHRAKRLRVDQATEIAGIDNIDHRGPAYPDFVIASHE</sequence>
<feature type="transmembrane region" description="Helical" evidence="9">
    <location>
        <begin position="179"/>
        <end position="205"/>
    </location>
</feature>
<dbReference type="EMBL" id="JALJOU010000023">
    <property type="protein sequence ID" value="KAK9837144.1"/>
    <property type="molecule type" value="Genomic_DNA"/>
</dbReference>
<dbReference type="InterPro" id="IPR018047">
    <property type="entry name" value="Ammonium_transpt_CS"/>
</dbReference>
<evidence type="ECO:0000256" key="6">
    <source>
        <dbReference type="ARBA" id="ARBA00022989"/>
    </source>
</evidence>
<dbReference type="PANTHER" id="PTHR11730">
    <property type="entry name" value="AMMONIUM TRANSPORTER"/>
    <property type="match status" value="1"/>
</dbReference>
<feature type="transmembrane region" description="Helical" evidence="9">
    <location>
        <begin position="288"/>
        <end position="306"/>
    </location>
</feature>
<dbReference type="InterPro" id="IPR001905">
    <property type="entry name" value="Ammonium_transpt"/>
</dbReference>
<feature type="transmembrane region" description="Helical" evidence="9">
    <location>
        <begin position="312"/>
        <end position="333"/>
    </location>
</feature>
<keyword evidence="7 9" id="KW-0472">Membrane</keyword>